<evidence type="ECO:0000256" key="4">
    <source>
        <dbReference type="ARBA" id="ARBA00022741"/>
    </source>
</evidence>
<dbReference type="OrthoDB" id="48943at2759"/>
<keyword evidence="4" id="KW-0547">Nucleotide-binding</keyword>
<evidence type="ECO:0000313" key="12">
    <source>
        <dbReference type="Proteomes" id="UP000271098"/>
    </source>
</evidence>
<dbReference type="Gene3D" id="2.70.150.10">
    <property type="entry name" value="Calcium-transporting ATPase, cytoplasmic transduction domain A"/>
    <property type="match status" value="1"/>
</dbReference>
<reference evidence="13" key="1">
    <citation type="submission" date="2016-06" db="UniProtKB">
        <authorList>
            <consortium name="WormBaseParasite"/>
        </authorList>
    </citation>
    <scope>IDENTIFICATION</scope>
</reference>
<dbReference type="Pfam" id="PF00122">
    <property type="entry name" value="E1-E2_ATPase"/>
    <property type="match status" value="1"/>
</dbReference>
<dbReference type="SUPFAM" id="SSF81653">
    <property type="entry name" value="Calcium ATPase, transduction domain A"/>
    <property type="match status" value="1"/>
</dbReference>
<dbReference type="PANTHER" id="PTHR45630">
    <property type="entry name" value="CATION-TRANSPORTING ATPASE-RELATED"/>
    <property type="match status" value="1"/>
</dbReference>
<evidence type="ECO:0000259" key="10">
    <source>
        <dbReference type="Pfam" id="PF00122"/>
    </source>
</evidence>
<evidence type="ECO:0000256" key="1">
    <source>
        <dbReference type="ARBA" id="ARBA00004141"/>
    </source>
</evidence>
<keyword evidence="3" id="KW-0479">Metal-binding</keyword>
<evidence type="ECO:0000256" key="2">
    <source>
        <dbReference type="ARBA" id="ARBA00022553"/>
    </source>
</evidence>
<keyword evidence="5" id="KW-0067">ATP-binding</keyword>
<keyword evidence="7" id="KW-1278">Translocase</keyword>
<dbReference type="InterPro" id="IPR008250">
    <property type="entry name" value="ATPase_P-typ_transduc_dom_A_sf"/>
</dbReference>
<comment type="catalytic activity">
    <reaction evidence="8">
        <text>ATP + H2O = ADP + phosphate + H(+)</text>
        <dbReference type="Rhea" id="RHEA:13065"/>
        <dbReference type="ChEBI" id="CHEBI:15377"/>
        <dbReference type="ChEBI" id="CHEBI:15378"/>
        <dbReference type="ChEBI" id="CHEBI:30616"/>
        <dbReference type="ChEBI" id="CHEBI:43474"/>
        <dbReference type="ChEBI" id="CHEBI:456216"/>
    </reaction>
</comment>
<name>A0A183D6I9_9BILA</name>
<protein>
    <submittedName>
        <fullName evidence="13">Cation-transporting ATPase</fullName>
    </submittedName>
</protein>
<dbReference type="GO" id="GO:0005524">
    <property type="term" value="F:ATP binding"/>
    <property type="evidence" value="ECO:0007669"/>
    <property type="project" value="UniProtKB-KW"/>
</dbReference>
<evidence type="ECO:0000313" key="13">
    <source>
        <dbReference type="WBParaSite" id="GPUH_0000433701-mRNA-1"/>
    </source>
</evidence>
<keyword evidence="9" id="KW-0472">Membrane</keyword>
<evidence type="ECO:0000256" key="5">
    <source>
        <dbReference type="ARBA" id="ARBA00022840"/>
    </source>
</evidence>
<dbReference type="GO" id="GO:0016020">
    <property type="term" value="C:membrane"/>
    <property type="evidence" value="ECO:0007669"/>
    <property type="project" value="UniProtKB-SubCell"/>
</dbReference>
<dbReference type="Proteomes" id="UP000271098">
    <property type="component" value="Unassembled WGS sequence"/>
</dbReference>
<evidence type="ECO:0000256" key="8">
    <source>
        <dbReference type="ARBA" id="ARBA00049360"/>
    </source>
</evidence>
<dbReference type="GO" id="GO:0015203">
    <property type="term" value="F:polyamine transmembrane transporter activity"/>
    <property type="evidence" value="ECO:0007669"/>
    <property type="project" value="TreeGrafter"/>
</dbReference>
<keyword evidence="9" id="KW-0812">Transmembrane</keyword>
<organism evidence="13">
    <name type="scientific">Gongylonema pulchrum</name>
    <dbReference type="NCBI Taxonomy" id="637853"/>
    <lineage>
        <taxon>Eukaryota</taxon>
        <taxon>Metazoa</taxon>
        <taxon>Ecdysozoa</taxon>
        <taxon>Nematoda</taxon>
        <taxon>Chromadorea</taxon>
        <taxon>Rhabditida</taxon>
        <taxon>Spirurina</taxon>
        <taxon>Spiruromorpha</taxon>
        <taxon>Spiruroidea</taxon>
        <taxon>Gongylonematidae</taxon>
        <taxon>Gongylonema</taxon>
    </lineage>
</organism>
<accession>A0A183D6I9</accession>
<keyword evidence="6" id="KW-0460">Magnesium</keyword>
<dbReference type="GO" id="GO:0019829">
    <property type="term" value="F:ATPase-coupled monoatomic cation transmembrane transporter activity"/>
    <property type="evidence" value="ECO:0007669"/>
    <property type="project" value="TreeGrafter"/>
</dbReference>
<dbReference type="EMBL" id="UYRT01008066">
    <property type="protein sequence ID" value="VDK44146.1"/>
    <property type="molecule type" value="Genomic_DNA"/>
</dbReference>
<keyword evidence="2" id="KW-0597">Phosphoprotein</keyword>
<evidence type="ECO:0000256" key="6">
    <source>
        <dbReference type="ARBA" id="ARBA00022842"/>
    </source>
</evidence>
<dbReference type="InterPro" id="IPR006544">
    <property type="entry name" value="P-type_TPase_V"/>
</dbReference>
<dbReference type="PANTHER" id="PTHR45630:SF8">
    <property type="entry name" value="CATION-TRANSPORTING ATPASE"/>
    <property type="match status" value="1"/>
</dbReference>
<keyword evidence="9" id="KW-1133">Transmembrane helix</keyword>
<dbReference type="GO" id="GO:0140358">
    <property type="term" value="F:P-type transmembrane transporter activity"/>
    <property type="evidence" value="ECO:0007669"/>
    <property type="project" value="InterPro"/>
</dbReference>
<dbReference type="AlphaFoldDB" id="A0A183D6I9"/>
<evidence type="ECO:0000256" key="9">
    <source>
        <dbReference type="SAM" id="Phobius"/>
    </source>
</evidence>
<feature type="transmembrane region" description="Helical" evidence="9">
    <location>
        <begin position="129"/>
        <end position="153"/>
    </location>
</feature>
<sequence length="183" mass="20010">MLRKCSVCRLDSDYGLVPGDVVLIPSHGCLMQCDAVLINGTVIVNESVLTGESVPVTKVALPAVEESFSLKEHSRHTLFCGTRVLQTRYYAGKSVKAVVLRTAYTTLKGQLVRSIMYPKPVDFRFTKDLFKFVGFLSCIAACGFGYSVVIMIIRGAPFKRVVLRALDIITIVVPPALPGKLLS</sequence>
<dbReference type="GO" id="GO:0006874">
    <property type="term" value="P:intracellular calcium ion homeostasis"/>
    <property type="evidence" value="ECO:0007669"/>
    <property type="project" value="TreeGrafter"/>
</dbReference>
<reference evidence="11 12" key="2">
    <citation type="submission" date="2018-11" db="EMBL/GenBank/DDBJ databases">
        <authorList>
            <consortium name="Pathogen Informatics"/>
        </authorList>
    </citation>
    <scope>NUCLEOTIDE SEQUENCE [LARGE SCALE GENOMIC DNA]</scope>
</reference>
<dbReference type="InterPro" id="IPR059000">
    <property type="entry name" value="ATPase_P-type_domA"/>
</dbReference>
<evidence type="ECO:0000256" key="3">
    <source>
        <dbReference type="ARBA" id="ARBA00022723"/>
    </source>
</evidence>
<gene>
    <name evidence="11" type="ORF">GPUH_LOCUS4331</name>
</gene>
<evidence type="ECO:0000313" key="11">
    <source>
        <dbReference type="EMBL" id="VDK44146.1"/>
    </source>
</evidence>
<proteinExistence type="predicted"/>
<evidence type="ECO:0000256" key="7">
    <source>
        <dbReference type="ARBA" id="ARBA00022967"/>
    </source>
</evidence>
<dbReference type="InterPro" id="IPR023298">
    <property type="entry name" value="ATPase_P-typ_TM_dom_sf"/>
</dbReference>
<dbReference type="SUPFAM" id="SSF81665">
    <property type="entry name" value="Calcium ATPase, transmembrane domain M"/>
    <property type="match status" value="1"/>
</dbReference>
<keyword evidence="12" id="KW-1185">Reference proteome</keyword>
<dbReference type="WBParaSite" id="GPUH_0000433701-mRNA-1">
    <property type="protein sequence ID" value="GPUH_0000433701-mRNA-1"/>
    <property type="gene ID" value="GPUH_0000433701"/>
</dbReference>
<feature type="domain" description="P-type ATPase A" evidence="10">
    <location>
        <begin position="16"/>
        <end position="115"/>
    </location>
</feature>
<dbReference type="GO" id="GO:0046872">
    <property type="term" value="F:metal ion binding"/>
    <property type="evidence" value="ECO:0007669"/>
    <property type="project" value="UniProtKB-KW"/>
</dbReference>
<comment type="subcellular location">
    <subcellularLocation>
        <location evidence="1">Membrane</location>
        <topology evidence="1">Multi-pass membrane protein</topology>
    </subcellularLocation>
</comment>